<keyword evidence="2" id="KW-1185">Reference proteome</keyword>
<dbReference type="AlphaFoldDB" id="A0A936ZXE1"/>
<comment type="caution">
    <text evidence="1">The sequence shown here is derived from an EMBL/GenBank/DDBJ whole genome shotgun (WGS) entry which is preliminary data.</text>
</comment>
<dbReference type="EMBL" id="JAERQJ010000017">
    <property type="protein sequence ID" value="MBL0686062.1"/>
    <property type="molecule type" value="Genomic_DNA"/>
</dbReference>
<protein>
    <submittedName>
        <fullName evidence="1">Uncharacterized protein</fullName>
    </submittedName>
</protein>
<gene>
    <name evidence="1" type="ORF">JJQ60_21220</name>
</gene>
<accession>A0A936ZXE1</accession>
<name>A0A936ZXE1_9FLAO</name>
<dbReference type="RefSeq" id="WP_201924601.1">
    <property type="nucleotide sequence ID" value="NZ_BAABAX010000013.1"/>
</dbReference>
<reference evidence="1" key="1">
    <citation type="submission" date="2021-01" db="EMBL/GenBank/DDBJ databases">
        <authorList>
            <person name="Zhong Y.L."/>
        </authorList>
    </citation>
    <scope>NUCLEOTIDE SEQUENCE</scope>
    <source>
        <strain evidence="1">KCTC 23302</strain>
    </source>
</reference>
<organism evidence="1 2">
    <name type="scientific">Aquimarina mytili</name>
    <dbReference type="NCBI Taxonomy" id="874423"/>
    <lineage>
        <taxon>Bacteria</taxon>
        <taxon>Pseudomonadati</taxon>
        <taxon>Bacteroidota</taxon>
        <taxon>Flavobacteriia</taxon>
        <taxon>Flavobacteriales</taxon>
        <taxon>Flavobacteriaceae</taxon>
        <taxon>Aquimarina</taxon>
    </lineage>
</organism>
<evidence type="ECO:0000313" key="1">
    <source>
        <dbReference type="EMBL" id="MBL0686062.1"/>
    </source>
</evidence>
<sequence length="383" mass="44429">MYIESTLKHLGYQENDTLQSDYFVMYTKGTSHLFVYESARNGKRFFSSASGEFTGEDKDLVVFFFQTEFSSLYNEQDRLDMFYELHKEELVEPRKLKPVDSFNLYQILLKDAAKVKDPALVNSVETEKTHYFFFMDEEKIKSGRNILGVVAVDKATKKESILKFSELSRSIYFTNPSIKSEAAIIFNSFNEMMAFKALQNQDFFYIVVKGKFNENHARTIGMVLNSKGIKKTFLAFPDNLDGYSSDLNYLGVFSNIKMKNRTAFYKLSIPVTKESEVLLEKLKNLKKSVEKDLEGSMIKQLINLSQGKDHTGNIIFIVELPKIANVIKGFLVLGSKFLFKDKEYKIIKPKKEFWNDHDKPITNVDKEFKLNMFDSIKEVYSYN</sequence>
<proteinExistence type="predicted"/>
<dbReference type="Proteomes" id="UP000651057">
    <property type="component" value="Unassembled WGS sequence"/>
</dbReference>
<evidence type="ECO:0000313" key="2">
    <source>
        <dbReference type="Proteomes" id="UP000651057"/>
    </source>
</evidence>